<gene>
    <name evidence="2" type="primary">jg2637</name>
    <name evidence="2" type="ORF">PAEG_LOCUS16538</name>
</gene>
<accession>A0A8S4RQJ6</accession>
<organism evidence="2 3">
    <name type="scientific">Pararge aegeria aegeria</name>
    <dbReference type="NCBI Taxonomy" id="348720"/>
    <lineage>
        <taxon>Eukaryota</taxon>
        <taxon>Metazoa</taxon>
        <taxon>Ecdysozoa</taxon>
        <taxon>Arthropoda</taxon>
        <taxon>Hexapoda</taxon>
        <taxon>Insecta</taxon>
        <taxon>Pterygota</taxon>
        <taxon>Neoptera</taxon>
        <taxon>Endopterygota</taxon>
        <taxon>Lepidoptera</taxon>
        <taxon>Glossata</taxon>
        <taxon>Ditrysia</taxon>
        <taxon>Papilionoidea</taxon>
        <taxon>Nymphalidae</taxon>
        <taxon>Satyrinae</taxon>
        <taxon>Satyrini</taxon>
        <taxon>Parargina</taxon>
        <taxon>Pararge</taxon>
    </lineage>
</organism>
<keyword evidence="3" id="KW-1185">Reference proteome</keyword>
<proteinExistence type="predicted"/>
<protein>
    <submittedName>
        <fullName evidence="2">Jg2637 protein</fullName>
    </submittedName>
</protein>
<evidence type="ECO:0000313" key="2">
    <source>
        <dbReference type="EMBL" id="CAH2239902.1"/>
    </source>
</evidence>
<reference evidence="2" key="1">
    <citation type="submission" date="2022-03" db="EMBL/GenBank/DDBJ databases">
        <authorList>
            <person name="Lindestad O."/>
        </authorList>
    </citation>
    <scope>NUCLEOTIDE SEQUENCE</scope>
</reference>
<evidence type="ECO:0000313" key="3">
    <source>
        <dbReference type="Proteomes" id="UP000838756"/>
    </source>
</evidence>
<dbReference type="AlphaFoldDB" id="A0A8S4RQJ6"/>
<sequence>MLNGENIEREFYHPIFKSDRRGAVGRAGEMLPQAQGKRGWRGRKANGARAAGGRAGNDLHPPEKRIEENEYGEK</sequence>
<feature type="compositionally biased region" description="Basic and acidic residues" evidence="1">
    <location>
        <begin position="60"/>
        <end position="74"/>
    </location>
</feature>
<dbReference type="EMBL" id="CAKXAJ010025465">
    <property type="protein sequence ID" value="CAH2239902.1"/>
    <property type="molecule type" value="Genomic_DNA"/>
</dbReference>
<name>A0A8S4RQJ6_9NEOP</name>
<evidence type="ECO:0000256" key="1">
    <source>
        <dbReference type="SAM" id="MobiDB-lite"/>
    </source>
</evidence>
<dbReference type="Proteomes" id="UP000838756">
    <property type="component" value="Unassembled WGS sequence"/>
</dbReference>
<comment type="caution">
    <text evidence="2">The sequence shown here is derived from an EMBL/GenBank/DDBJ whole genome shotgun (WGS) entry which is preliminary data.</text>
</comment>
<feature type="region of interest" description="Disordered" evidence="1">
    <location>
        <begin position="21"/>
        <end position="74"/>
    </location>
</feature>